<keyword evidence="3" id="KW-1185">Reference proteome</keyword>
<dbReference type="OrthoDB" id="7315676at2"/>
<evidence type="ECO:0000313" key="3">
    <source>
        <dbReference type="Proteomes" id="UP000191135"/>
    </source>
</evidence>
<name>A0A1U9Z2N0_9HYPH</name>
<dbReference type="RefSeq" id="WP_018066449.1">
    <property type="nucleotide sequence ID" value="NZ_AQWH01000023.1"/>
</dbReference>
<reference evidence="2 3" key="1">
    <citation type="submission" date="2017-03" db="EMBL/GenBank/DDBJ databases">
        <title>Foreign affairs: Plasmid Transfer between Roseobacters and Rhizobia.</title>
        <authorList>
            <person name="Bartling P."/>
            <person name="Bunk B."/>
            <person name="Overmann J."/>
            <person name="Brinkmann H."/>
            <person name="Petersen J."/>
        </authorList>
    </citation>
    <scope>NUCLEOTIDE SEQUENCE [LARGE SCALE GENOMIC DNA]</scope>
    <source>
        <strain evidence="2 3">MACL11</strain>
    </source>
</reference>
<proteinExistence type="predicted"/>
<accession>A0A1U9Z2N0</accession>
<sequence>MKNTKTALSRNAVIATLLAGTVAPVLLVPQESHAGAIADTLAAGTKDRVITRKVTLEELGIGTPLALGSTGAERDIYIPVPAGVELIDPTLNFEGRYLRADGGQTTYTLSVDDRMLLARSPTDDGGATDTSIGIDGAARDNGFVHLKVNWSSATGQYYCDDARPIGNMLEIEPDTYLEYGYAASAVKDISTAWSALPTEVTLLVSGSRLDKSSYDAAWRIGTALQRDGKTVRTIALPKVGDQIQTAALTVPPSLAGIPAFKSLAGGGEVQIASEAEIGALMLLDAPQFSADIAVADGAMAEQLKAALDAVSAEIVAADGAASAAVATIRQDFNALGQPVGSQTVGLRTLSGRPVIAVAPDAANAAVGLFDTLWRQSAVSGDLTLAAAAMPPGEGDAIALGALGKAPSRLDVVARGDWSTQFDLGTAAPGKVPSRLDLNVSAAPGATATLPVASVSINGYLLGAKQLKADGTPEQISVAIPAYTLLPRNVINVEFQRQPASDQCREVPQAYPAAVLPDSRVVFKDAPAADGFTTLVAKLAGDTEVAVPAAWLNDALETLPTVMSVADAAGIAPARAEFAVVDTATAPVPDKPFLFFDIAPEKGADRVSVTGDKITIDSARGERLFDAAGLSDVSVAEAELDQSQPGLYYRTVGAGADLGKPFSFGQGDVAIIGESGVLTALNASGNTVYAASGAPLDESNGSTLRLITSPKFWLEQAPWALTTLIIGGFLLLLLLAGLARRRNRDKRD</sequence>
<evidence type="ECO:0000313" key="2">
    <source>
        <dbReference type="EMBL" id="AQZ51955.1"/>
    </source>
</evidence>
<organism evidence="2 3">
    <name type="scientific">Martelella mediterranea DSM 17316</name>
    <dbReference type="NCBI Taxonomy" id="1122214"/>
    <lineage>
        <taxon>Bacteria</taxon>
        <taxon>Pseudomonadati</taxon>
        <taxon>Pseudomonadota</taxon>
        <taxon>Alphaproteobacteria</taxon>
        <taxon>Hyphomicrobiales</taxon>
        <taxon>Aurantimonadaceae</taxon>
        <taxon>Martelella</taxon>
    </lineage>
</organism>
<dbReference type="EMBL" id="CP020330">
    <property type="protein sequence ID" value="AQZ51955.1"/>
    <property type="molecule type" value="Genomic_DNA"/>
</dbReference>
<evidence type="ECO:0000256" key="1">
    <source>
        <dbReference type="SAM" id="Phobius"/>
    </source>
</evidence>
<dbReference type="KEGG" id="mmed:Mame_02629"/>
<dbReference type="STRING" id="1122214.Mame_02629"/>
<keyword evidence="1" id="KW-0812">Transmembrane</keyword>
<protein>
    <submittedName>
        <fullName evidence="2">Uncharacterized protein</fullName>
    </submittedName>
</protein>
<dbReference type="eggNOG" id="ENOG502Z7K2">
    <property type="taxonomic scope" value="Bacteria"/>
</dbReference>
<dbReference type="Proteomes" id="UP000191135">
    <property type="component" value="Chromosome"/>
</dbReference>
<keyword evidence="1" id="KW-0472">Membrane</keyword>
<dbReference type="AlphaFoldDB" id="A0A1U9Z2N0"/>
<dbReference type="Gene3D" id="2.60.120.260">
    <property type="entry name" value="Galactose-binding domain-like"/>
    <property type="match status" value="1"/>
</dbReference>
<gene>
    <name evidence="2" type="ORF">Mame_02629</name>
</gene>
<feature type="transmembrane region" description="Helical" evidence="1">
    <location>
        <begin position="718"/>
        <end position="738"/>
    </location>
</feature>
<dbReference type="UniPathway" id="UPA00694"/>
<keyword evidence="1" id="KW-1133">Transmembrane helix</keyword>